<feature type="transmembrane region" description="Helical" evidence="1">
    <location>
        <begin position="43"/>
        <end position="65"/>
    </location>
</feature>
<dbReference type="EMBL" id="OZ023711">
    <property type="protein sequence ID" value="CAK9859575.1"/>
    <property type="molecule type" value="Genomic_DNA"/>
</dbReference>
<dbReference type="Proteomes" id="UP001497522">
    <property type="component" value="Chromosome 10"/>
</dbReference>
<accession>A0ABP1AAN8</accession>
<keyword evidence="1" id="KW-1133">Transmembrane helix</keyword>
<name>A0ABP1AAN8_9BRYO</name>
<sequence length="189" mass="21221">MRRGGKEGRKGAVLSVRRGWTLWQQQQRLHQCSRQDNNNRKSLVLSLVLPISCRIFESFLLLFAFSLTGTAILSEEGALLCCRAWEASAACIVLIRAYCEKIDRSVQRRRAAGVSILCCFRRRFSYERLVSLRRCSLLCSGLSAIACTQQRSGSTLVYRRHGQGFSVEGFEGSGRKALAPVRLLVLESC</sequence>
<evidence type="ECO:0000313" key="2">
    <source>
        <dbReference type="EMBL" id="CAK9859575.1"/>
    </source>
</evidence>
<protein>
    <submittedName>
        <fullName evidence="2">Uncharacterized protein</fullName>
    </submittedName>
</protein>
<proteinExistence type="predicted"/>
<organism evidence="2 3">
    <name type="scientific">Sphagnum jensenii</name>
    <dbReference type="NCBI Taxonomy" id="128206"/>
    <lineage>
        <taxon>Eukaryota</taxon>
        <taxon>Viridiplantae</taxon>
        <taxon>Streptophyta</taxon>
        <taxon>Embryophyta</taxon>
        <taxon>Bryophyta</taxon>
        <taxon>Sphagnophytina</taxon>
        <taxon>Sphagnopsida</taxon>
        <taxon>Sphagnales</taxon>
        <taxon>Sphagnaceae</taxon>
        <taxon>Sphagnum</taxon>
    </lineage>
</organism>
<keyword evidence="1" id="KW-0812">Transmembrane</keyword>
<evidence type="ECO:0000256" key="1">
    <source>
        <dbReference type="SAM" id="Phobius"/>
    </source>
</evidence>
<evidence type="ECO:0000313" key="3">
    <source>
        <dbReference type="Proteomes" id="UP001497522"/>
    </source>
</evidence>
<keyword evidence="1" id="KW-0472">Membrane</keyword>
<keyword evidence="3" id="KW-1185">Reference proteome</keyword>
<reference evidence="2" key="1">
    <citation type="submission" date="2024-03" db="EMBL/GenBank/DDBJ databases">
        <authorList>
            <consortium name="ELIXIR-Norway"/>
            <consortium name="Elixir Norway"/>
        </authorList>
    </citation>
    <scope>NUCLEOTIDE SEQUENCE</scope>
</reference>
<gene>
    <name evidence="2" type="ORF">CSSPJE1EN2_LOCUS2570</name>
</gene>